<sequence>MGTPPDAAGPDFRDPQRKETKDCNREEFWAKSKETEETKTPNAKEGEETPTTEKEICTPETTTRPARQFLFEPES</sequence>
<evidence type="ECO:0000313" key="3">
    <source>
        <dbReference type="Proteomes" id="UP001066276"/>
    </source>
</evidence>
<evidence type="ECO:0000313" key="2">
    <source>
        <dbReference type="EMBL" id="KAJ1081484.1"/>
    </source>
</evidence>
<evidence type="ECO:0000256" key="1">
    <source>
        <dbReference type="SAM" id="MobiDB-lite"/>
    </source>
</evidence>
<dbReference type="Proteomes" id="UP001066276">
    <property type="component" value="Chromosome 12"/>
</dbReference>
<feature type="compositionally biased region" description="Basic and acidic residues" evidence="1">
    <location>
        <begin position="11"/>
        <end position="57"/>
    </location>
</feature>
<proteinExistence type="predicted"/>
<organism evidence="2 3">
    <name type="scientific">Pleurodeles waltl</name>
    <name type="common">Iberian ribbed newt</name>
    <dbReference type="NCBI Taxonomy" id="8319"/>
    <lineage>
        <taxon>Eukaryota</taxon>
        <taxon>Metazoa</taxon>
        <taxon>Chordata</taxon>
        <taxon>Craniata</taxon>
        <taxon>Vertebrata</taxon>
        <taxon>Euteleostomi</taxon>
        <taxon>Amphibia</taxon>
        <taxon>Batrachia</taxon>
        <taxon>Caudata</taxon>
        <taxon>Salamandroidea</taxon>
        <taxon>Salamandridae</taxon>
        <taxon>Pleurodelinae</taxon>
        <taxon>Pleurodeles</taxon>
    </lineage>
</organism>
<feature type="region of interest" description="Disordered" evidence="1">
    <location>
        <begin position="1"/>
        <end position="75"/>
    </location>
</feature>
<dbReference type="EMBL" id="JANPWB010000016">
    <property type="protein sequence ID" value="KAJ1081484.1"/>
    <property type="molecule type" value="Genomic_DNA"/>
</dbReference>
<dbReference type="AlphaFoldDB" id="A0AAV7KU00"/>
<protein>
    <submittedName>
        <fullName evidence="2">Uncharacterized protein</fullName>
    </submittedName>
</protein>
<reference evidence="2" key="1">
    <citation type="journal article" date="2022" name="bioRxiv">
        <title>Sequencing and chromosome-scale assembly of the giantPleurodeles waltlgenome.</title>
        <authorList>
            <person name="Brown T."/>
            <person name="Elewa A."/>
            <person name="Iarovenko S."/>
            <person name="Subramanian E."/>
            <person name="Araus A.J."/>
            <person name="Petzold A."/>
            <person name="Susuki M."/>
            <person name="Suzuki K.-i.T."/>
            <person name="Hayashi T."/>
            <person name="Toyoda A."/>
            <person name="Oliveira C."/>
            <person name="Osipova E."/>
            <person name="Leigh N.D."/>
            <person name="Simon A."/>
            <person name="Yun M.H."/>
        </authorList>
    </citation>
    <scope>NUCLEOTIDE SEQUENCE</scope>
    <source>
        <strain evidence="2">20211129_DDA</strain>
        <tissue evidence="2">Liver</tissue>
    </source>
</reference>
<keyword evidence="3" id="KW-1185">Reference proteome</keyword>
<comment type="caution">
    <text evidence="2">The sequence shown here is derived from an EMBL/GenBank/DDBJ whole genome shotgun (WGS) entry which is preliminary data.</text>
</comment>
<name>A0AAV7KU00_PLEWA</name>
<gene>
    <name evidence="2" type="ORF">NDU88_001666</name>
</gene>
<accession>A0AAV7KU00</accession>